<accession>T1B8K9</accession>
<evidence type="ECO:0000313" key="1">
    <source>
        <dbReference type="EMBL" id="EQD50530.1"/>
    </source>
</evidence>
<dbReference type="GO" id="GO:0016787">
    <property type="term" value="F:hydrolase activity"/>
    <property type="evidence" value="ECO:0007669"/>
    <property type="project" value="UniProtKB-KW"/>
</dbReference>
<dbReference type="AlphaFoldDB" id="T1B8K9"/>
<dbReference type="EMBL" id="AUZY01007257">
    <property type="protein sequence ID" value="EQD50530.1"/>
    <property type="molecule type" value="Genomic_DNA"/>
</dbReference>
<protein>
    <submittedName>
        <fullName evidence="1">Amidohydrolase</fullName>
    </submittedName>
</protein>
<comment type="caution">
    <text evidence="1">The sequence shown here is derived from an EMBL/GenBank/DDBJ whole genome shotgun (WGS) entry which is preliminary data.</text>
</comment>
<dbReference type="SUPFAM" id="SSF51556">
    <property type="entry name" value="Metallo-dependent hydrolases"/>
    <property type="match status" value="1"/>
</dbReference>
<dbReference type="InterPro" id="IPR051781">
    <property type="entry name" value="Metallo-dep_Hydrolase"/>
</dbReference>
<dbReference type="PANTHER" id="PTHR43135">
    <property type="entry name" value="ALPHA-D-RIBOSE 1-METHYLPHOSPHONATE 5-TRIPHOSPHATE DIPHOSPHATASE"/>
    <property type="match status" value="1"/>
</dbReference>
<proteinExistence type="predicted"/>
<gene>
    <name evidence="1" type="ORF">B1B_11208</name>
</gene>
<dbReference type="Gene3D" id="3.20.20.140">
    <property type="entry name" value="Metal-dependent hydrolases"/>
    <property type="match status" value="1"/>
</dbReference>
<name>T1B8K9_9ZZZZ</name>
<feature type="non-terminal residue" evidence="1">
    <location>
        <position position="169"/>
    </location>
</feature>
<organism evidence="1">
    <name type="scientific">mine drainage metagenome</name>
    <dbReference type="NCBI Taxonomy" id="410659"/>
    <lineage>
        <taxon>unclassified sequences</taxon>
        <taxon>metagenomes</taxon>
        <taxon>ecological metagenomes</taxon>
    </lineage>
</organism>
<feature type="non-terminal residue" evidence="1">
    <location>
        <position position="1"/>
    </location>
</feature>
<sequence length="169" mass="17789">PGRDAAPFSATEVGAMVRAVAARGAAVTAHSTSVEGARIAALAGVAAIEHGFRLDHEVVGLMAANQVTLVSTLAVLESWRTFASTTQTHRFNSAEGRSTIAGLRETAHASVLLAHRAGVRIAAGTDFGGGSLRANQLAWEIETLVAAGLSPFDALERRHRQWWSAPWRA</sequence>
<keyword evidence="1" id="KW-0378">Hydrolase</keyword>
<reference evidence="1" key="2">
    <citation type="journal article" date="2014" name="ISME J.">
        <title>Microbial stratification in low pH oxic and suboxic macroscopic growths along an acid mine drainage.</title>
        <authorList>
            <person name="Mendez-Garcia C."/>
            <person name="Mesa V."/>
            <person name="Sprenger R.R."/>
            <person name="Richter M."/>
            <person name="Diez M.S."/>
            <person name="Solano J."/>
            <person name="Bargiela R."/>
            <person name="Golyshina O.V."/>
            <person name="Manteca A."/>
            <person name="Ramos J.L."/>
            <person name="Gallego J.R."/>
            <person name="Llorente I."/>
            <person name="Martins Dos Santos V.A."/>
            <person name="Jensen O.N."/>
            <person name="Pelaez A.I."/>
            <person name="Sanchez J."/>
            <person name="Ferrer M."/>
        </authorList>
    </citation>
    <scope>NUCLEOTIDE SEQUENCE</scope>
</reference>
<reference evidence="1" key="1">
    <citation type="submission" date="2013-08" db="EMBL/GenBank/DDBJ databases">
        <authorList>
            <person name="Mendez C."/>
            <person name="Richter M."/>
            <person name="Ferrer M."/>
            <person name="Sanchez J."/>
        </authorList>
    </citation>
    <scope>NUCLEOTIDE SEQUENCE</scope>
</reference>
<dbReference type="PANTHER" id="PTHR43135:SF3">
    <property type="entry name" value="ALPHA-D-RIBOSE 1-METHYLPHOSPHONATE 5-TRIPHOSPHATE DIPHOSPHATASE"/>
    <property type="match status" value="1"/>
</dbReference>
<dbReference type="InterPro" id="IPR032466">
    <property type="entry name" value="Metal_Hydrolase"/>
</dbReference>